<accession>A0ABQ7FGI0</accession>
<evidence type="ECO:0008006" key="6">
    <source>
        <dbReference type="Google" id="ProtNLM"/>
    </source>
</evidence>
<dbReference type="Proteomes" id="UP000621266">
    <property type="component" value="Unassembled WGS sequence"/>
</dbReference>
<evidence type="ECO:0000313" key="4">
    <source>
        <dbReference type="EMBL" id="KAF4406759.1"/>
    </source>
</evidence>
<dbReference type="InterPro" id="IPR043504">
    <property type="entry name" value="Peptidase_S1_PA_chymotrypsin"/>
</dbReference>
<sequence>MLGTRHRFLLVIGTTVSLFLAPTAVNAHADEAKAPGETVSHSASVSARNARATAADYWTTQRMASAIPVETTELAEEAAERAASGNAPGPDAPQAPAGAPTTGSEPAAPTTGDSLHRAAVTATQVVGKVFFTASDGLDYVCSASAVNSTGKNMVFTAGHCVHGGPGESWASNWQFVPYYDHGSRPYGTWSAETLVAFNGWIENGNFGYDLGIVITYPNSSGTELVDAVGGLGVQWNYEKARAMIAMGYPASGQFDGEWQYFCQATTSQRSSGVPDQIKMPCNMTGGSSGGPWIYGKDDSVYYSGYVNGVNSNVEDRDAPTEMRSPYFATWVGDAFNEYSDN</sequence>
<feature type="compositionally biased region" description="Low complexity" evidence="2">
    <location>
        <begin position="81"/>
        <end position="100"/>
    </location>
</feature>
<protein>
    <recommendedName>
        <fullName evidence="6">Peptidase</fullName>
    </recommendedName>
</protein>
<evidence type="ECO:0000256" key="1">
    <source>
        <dbReference type="ARBA" id="ARBA00022729"/>
    </source>
</evidence>
<keyword evidence="5" id="KW-1185">Reference proteome</keyword>
<dbReference type="Gene3D" id="2.40.10.10">
    <property type="entry name" value="Trypsin-like serine proteases"/>
    <property type="match status" value="2"/>
</dbReference>
<feature type="signal peptide" evidence="3">
    <location>
        <begin position="1"/>
        <end position="29"/>
    </location>
</feature>
<dbReference type="InterPro" id="IPR009003">
    <property type="entry name" value="Peptidase_S1_PA"/>
</dbReference>
<feature type="region of interest" description="Disordered" evidence="2">
    <location>
        <begin position="73"/>
        <end position="113"/>
    </location>
</feature>
<evidence type="ECO:0000313" key="5">
    <source>
        <dbReference type="Proteomes" id="UP000621266"/>
    </source>
</evidence>
<feature type="chain" id="PRO_5047126228" description="Peptidase" evidence="3">
    <location>
        <begin position="30"/>
        <end position="341"/>
    </location>
</feature>
<comment type="caution">
    <text evidence="4">The sequence shown here is derived from an EMBL/GenBank/DDBJ whole genome shotgun (WGS) entry which is preliminary data.</text>
</comment>
<keyword evidence="1 3" id="KW-0732">Signal</keyword>
<dbReference type="RefSeq" id="WP_156207057.1">
    <property type="nucleotide sequence ID" value="NZ_WHPN01000351.1"/>
</dbReference>
<evidence type="ECO:0000256" key="3">
    <source>
        <dbReference type="SAM" id="SignalP"/>
    </source>
</evidence>
<evidence type="ECO:0000256" key="2">
    <source>
        <dbReference type="SAM" id="MobiDB-lite"/>
    </source>
</evidence>
<dbReference type="PANTHER" id="PTHR15462:SF19">
    <property type="entry name" value="PEPTIDASE S1 DOMAIN-CONTAINING PROTEIN"/>
    <property type="match status" value="1"/>
</dbReference>
<dbReference type="SUPFAM" id="SSF50494">
    <property type="entry name" value="Trypsin-like serine proteases"/>
    <property type="match status" value="1"/>
</dbReference>
<dbReference type="EMBL" id="WHPN01000351">
    <property type="protein sequence ID" value="KAF4406759.1"/>
    <property type="molecule type" value="Genomic_DNA"/>
</dbReference>
<name>A0ABQ7FGI0_9ACTN</name>
<gene>
    <name evidence="4" type="ORF">GCU69_23205</name>
</gene>
<proteinExistence type="predicted"/>
<dbReference type="PANTHER" id="PTHR15462">
    <property type="entry name" value="SERINE PROTEASE"/>
    <property type="match status" value="1"/>
</dbReference>
<dbReference type="InterPro" id="IPR050966">
    <property type="entry name" value="Glutamyl_endopeptidase"/>
</dbReference>
<organism evidence="4 5">
    <name type="scientific">Streptomyces lycii</name>
    <dbReference type="NCBI Taxonomy" id="2654337"/>
    <lineage>
        <taxon>Bacteria</taxon>
        <taxon>Bacillati</taxon>
        <taxon>Actinomycetota</taxon>
        <taxon>Actinomycetes</taxon>
        <taxon>Kitasatosporales</taxon>
        <taxon>Streptomycetaceae</taxon>
        <taxon>Streptomyces</taxon>
    </lineage>
</organism>
<reference evidence="4 5" key="1">
    <citation type="submission" date="2019-10" db="EMBL/GenBank/DDBJ databases">
        <title>Streptomyces tenebrisbrunneis sp.nov., an endogenous actinomycete isolated from of Lycium ruthenicum.</title>
        <authorList>
            <person name="Ma L."/>
        </authorList>
    </citation>
    <scope>NUCLEOTIDE SEQUENCE [LARGE SCALE GENOMIC DNA]</scope>
    <source>
        <strain evidence="4 5">TRM 66187</strain>
    </source>
</reference>